<evidence type="ECO:0000313" key="1">
    <source>
        <dbReference type="EMBL" id="VDO00196.1"/>
    </source>
</evidence>
<reference evidence="1 2" key="2">
    <citation type="submission" date="2018-11" db="EMBL/GenBank/DDBJ databases">
        <authorList>
            <consortium name="Pathogen Informatics"/>
        </authorList>
    </citation>
    <scope>NUCLEOTIDE SEQUENCE [LARGE SCALE GENOMIC DNA]</scope>
</reference>
<organism evidence="3">
    <name type="scientific">Rodentolepis nana</name>
    <name type="common">Dwarf tapeworm</name>
    <name type="synonym">Hymenolepis nana</name>
    <dbReference type="NCBI Taxonomy" id="102285"/>
    <lineage>
        <taxon>Eukaryota</taxon>
        <taxon>Metazoa</taxon>
        <taxon>Spiralia</taxon>
        <taxon>Lophotrochozoa</taxon>
        <taxon>Platyhelminthes</taxon>
        <taxon>Cestoda</taxon>
        <taxon>Eucestoda</taxon>
        <taxon>Cyclophyllidea</taxon>
        <taxon>Hymenolepididae</taxon>
        <taxon>Rodentolepis</taxon>
    </lineage>
</organism>
<evidence type="ECO:0000313" key="2">
    <source>
        <dbReference type="Proteomes" id="UP000278807"/>
    </source>
</evidence>
<dbReference type="EMBL" id="UZAE01002985">
    <property type="protein sequence ID" value="VDO00196.1"/>
    <property type="molecule type" value="Genomic_DNA"/>
</dbReference>
<gene>
    <name evidence="1" type="ORF">HNAJ_LOCUS4336</name>
</gene>
<name>A0A0R3TB99_RODNA</name>
<dbReference type="AlphaFoldDB" id="A0A0R3TB99"/>
<dbReference type="Proteomes" id="UP000278807">
    <property type="component" value="Unassembled WGS sequence"/>
</dbReference>
<sequence length="66" mass="7078">MRSTVGPEEVTHNTHPLERLQELFGRSEFNRVLGRGGIGVGTAETGLLELEAVGLRTSCMLVNLAG</sequence>
<reference evidence="3" key="1">
    <citation type="submission" date="2017-02" db="UniProtKB">
        <authorList>
            <consortium name="WormBaseParasite"/>
        </authorList>
    </citation>
    <scope>IDENTIFICATION</scope>
</reference>
<dbReference type="WBParaSite" id="HNAJ_0000433801-mRNA-1">
    <property type="protein sequence ID" value="HNAJ_0000433801-mRNA-1"/>
    <property type="gene ID" value="HNAJ_0000433801"/>
</dbReference>
<evidence type="ECO:0000313" key="3">
    <source>
        <dbReference type="WBParaSite" id="HNAJ_0000433801-mRNA-1"/>
    </source>
</evidence>
<proteinExistence type="predicted"/>
<protein>
    <submittedName>
        <fullName evidence="3">Thiamine biosynthesis protein ThiF</fullName>
    </submittedName>
</protein>
<keyword evidence="2" id="KW-1185">Reference proteome</keyword>
<accession>A0A0R3TB99</accession>